<comment type="caution">
    <text evidence="1">The sequence shown here is derived from an EMBL/GenBank/DDBJ whole genome shotgun (WGS) entry which is preliminary data.</text>
</comment>
<sequence length="104" mass="12121">MRDKSSFELRVARGEEKIELFRVQNQFELLLLLVPRDSFLVAEGSFEWRVASGEKKIRLFRVQNQFKLLLLLLLVPRNSTLVAEGSFEWRGKDGATSRLESRHS</sequence>
<keyword evidence="2" id="KW-1185">Reference proteome</keyword>
<accession>A0A2S7UQS4</accession>
<dbReference type="AlphaFoldDB" id="A0A2S7UQS4"/>
<name>A0A2S7UQS4_9GAMM</name>
<gene>
    <name evidence="1" type="ORF">BTO11_00870</name>
</gene>
<proteinExistence type="predicted"/>
<evidence type="ECO:0000313" key="2">
    <source>
        <dbReference type="Proteomes" id="UP000239007"/>
    </source>
</evidence>
<dbReference type="EMBL" id="MSCH01000003">
    <property type="protein sequence ID" value="PQJ52344.1"/>
    <property type="molecule type" value="Genomic_DNA"/>
</dbReference>
<dbReference type="Proteomes" id="UP000239007">
    <property type="component" value="Unassembled WGS sequence"/>
</dbReference>
<protein>
    <submittedName>
        <fullName evidence="1">Uncharacterized protein</fullName>
    </submittedName>
</protein>
<reference evidence="1 2" key="1">
    <citation type="submission" date="2016-12" db="EMBL/GenBank/DDBJ databases">
        <title>Diversity of luminous bacteria.</title>
        <authorList>
            <person name="Yoshizawa S."/>
            <person name="Kogure K."/>
        </authorList>
    </citation>
    <scope>NUCLEOTIDE SEQUENCE [LARGE SCALE GENOMIC DNA]</scope>
    <source>
        <strain evidence="1 2">SA4-48</strain>
    </source>
</reference>
<evidence type="ECO:0000313" key="1">
    <source>
        <dbReference type="EMBL" id="PQJ52344.1"/>
    </source>
</evidence>
<organism evidence="1 2">
    <name type="scientific">Psychrosphaera saromensis</name>
    <dbReference type="NCBI Taxonomy" id="716813"/>
    <lineage>
        <taxon>Bacteria</taxon>
        <taxon>Pseudomonadati</taxon>
        <taxon>Pseudomonadota</taxon>
        <taxon>Gammaproteobacteria</taxon>
        <taxon>Alteromonadales</taxon>
        <taxon>Pseudoalteromonadaceae</taxon>
        <taxon>Psychrosphaera</taxon>
    </lineage>
</organism>